<organism evidence="7">
    <name type="scientific">bioreactor metagenome</name>
    <dbReference type="NCBI Taxonomy" id="1076179"/>
    <lineage>
        <taxon>unclassified sequences</taxon>
        <taxon>metagenomes</taxon>
        <taxon>ecological metagenomes</taxon>
    </lineage>
</organism>
<comment type="caution">
    <text evidence="7">The sequence shown here is derived from an EMBL/GenBank/DDBJ whole genome shotgun (WGS) entry which is preliminary data.</text>
</comment>
<dbReference type="PROSITE" id="PS50110">
    <property type="entry name" value="RESPONSE_REGULATORY"/>
    <property type="match status" value="1"/>
</dbReference>
<dbReference type="GO" id="GO:0009927">
    <property type="term" value="F:histidine phosphotransfer kinase activity"/>
    <property type="evidence" value="ECO:0007669"/>
    <property type="project" value="TreeGrafter"/>
</dbReference>
<dbReference type="EMBL" id="VSSQ01114893">
    <property type="protein sequence ID" value="MPN50579.1"/>
    <property type="molecule type" value="Genomic_DNA"/>
</dbReference>
<dbReference type="PANTHER" id="PTHR43047">
    <property type="entry name" value="TWO-COMPONENT HISTIDINE PROTEIN KINASE"/>
    <property type="match status" value="1"/>
</dbReference>
<name>A0A645IJC3_9ZZZZ</name>
<sequence length="144" mass="15832">MIDTGIGIPEDQHEMIYHSFTQIDSSLTRKHSGNGLGLTITKRLVELMNGVMGMSSTVGKGSCFYFTLPMKTDSDDDYCLPAEKAEANDEKNYDDNETNQFDGISILLVEDNELNREVIVTILEDSGLNIDTATNGIEAVEADC</sequence>
<dbReference type="InterPro" id="IPR004358">
    <property type="entry name" value="Sig_transdc_His_kin-like_C"/>
</dbReference>
<dbReference type="Pfam" id="PF02518">
    <property type="entry name" value="HATPase_c"/>
    <property type="match status" value="1"/>
</dbReference>
<dbReference type="InterPro" id="IPR005467">
    <property type="entry name" value="His_kinase_dom"/>
</dbReference>
<dbReference type="AlphaFoldDB" id="A0A645IJC3"/>
<accession>A0A645IJC3</accession>
<evidence type="ECO:0000259" key="6">
    <source>
        <dbReference type="PROSITE" id="PS50110"/>
    </source>
</evidence>
<dbReference type="GO" id="GO:0005886">
    <property type="term" value="C:plasma membrane"/>
    <property type="evidence" value="ECO:0007669"/>
    <property type="project" value="TreeGrafter"/>
</dbReference>
<evidence type="ECO:0000256" key="3">
    <source>
        <dbReference type="ARBA" id="ARBA00022679"/>
    </source>
</evidence>
<feature type="domain" description="Histidine kinase" evidence="5">
    <location>
        <begin position="1"/>
        <end position="72"/>
    </location>
</feature>
<keyword evidence="3 7" id="KW-0808">Transferase</keyword>
<dbReference type="GO" id="GO:0000155">
    <property type="term" value="F:phosphorelay sensor kinase activity"/>
    <property type="evidence" value="ECO:0007669"/>
    <property type="project" value="TreeGrafter"/>
</dbReference>
<evidence type="ECO:0000256" key="1">
    <source>
        <dbReference type="ARBA" id="ARBA00000085"/>
    </source>
</evidence>
<dbReference type="Gene3D" id="3.30.565.10">
    <property type="entry name" value="Histidine kinase-like ATPase, C-terminal domain"/>
    <property type="match status" value="1"/>
</dbReference>
<dbReference type="EC" id="2.7.13.3" evidence="2"/>
<comment type="catalytic activity">
    <reaction evidence="1">
        <text>ATP + protein L-histidine = ADP + protein N-phospho-L-histidine.</text>
        <dbReference type="EC" id="2.7.13.3"/>
    </reaction>
</comment>
<evidence type="ECO:0000256" key="4">
    <source>
        <dbReference type="ARBA" id="ARBA00022777"/>
    </source>
</evidence>
<dbReference type="PRINTS" id="PR00344">
    <property type="entry name" value="BCTRLSENSOR"/>
</dbReference>
<dbReference type="PANTHER" id="PTHR43047:SF72">
    <property type="entry name" value="OSMOSENSING HISTIDINE PROTEIN KINASE SLN1"/>
    <property type="match status" value="1"/>
</dbReference>
<keyword evidence="4 7" id="KW-0418">Kinase</keyword>
<dbReference type="InterPro" id="IPR003594">
    <property type="entry name" value="HATPase_dom"/>
</dbReference>
<feature type="domain" description="Response regulatory" evidence="6">
    <location>
        <begin position="105"/>
        <end position="144"/>
    </location>
</feature>
<dbReference type="PROSITE" id="PS50109">
    <property type="entry name" value="HIS_KIN"/>
    <property type="match status" value="1"/>
</dbReference>
<reference evidence="7" key="1">
    <citation type="submission" date="2019-08" db="EMBL/GenBank/DDBJ databases">
        <authorList>
            <person name="Kucharzyk K."/>
            <person name="Murdoch R.W."/>
            <person name="Higgins S."/>
            <person name="Loffler F."/>
        </authorList>
    </citation>
    <scope>NUCLEOTIDE SEQUENCE</scope>
</reference>
<evidence type="ECO:0000256" key="2">
    <source>
        <dbReference type="ARBA" id="ARBA00012438"/>
    </source>
</evidence>
<dbReference type="InterPro" id="IPR001789">
    <property type="entry name" value="Sig_transdc_resp-reg_receiver"/>
</dbReference>
<dbReference type="SUPFAM" id="SSF55874">
    <property type="entry name" value="ATPase domain of HSP90 chaperone/DNA topoisomerase II/histidine kinase"/>
    <property type="match status" value="1"/>
</dbReference>
<proteinExistence type="predicted"/>
<gene>
    <name evidence="7" type="primary">luxQ_15</name>
    <name evidence="7" type="ORF">SDC9_198210</name>
</gene>
<dbReference type="InterPro" id="IPR036890">
    <property type="entry name" value="HATPase_C_sf"/>
</dbReference>
<evidence type="ECO:0000313" key="7">
    <source>
        <dbReference type="EMBL" id="MPN50579.1"/>
    </source>
</evidence>
<protein>
    <recommendedName>
        <fullName evidence="2">histidine kinase</fullName>
        <ecNumber evidence="2">2.7.13.3</ecNumber>
    </recommendedName>
</protein>
<dbReference type="Gene3D" id="3.40.50.2300">
    <property type="match status" value="1"/>
</dbReference>
<evidence type="ECO:0000259" key="5">
    <source>
        <dbReference type="PROSITE" id="PS50109"/>
    </source>
</evidence>